<evidence type="ECO:0000259" key="7">
    <source>
        <dbReference type="SMART" id="SM01156"/>
    </source>
</evidence>
<evidence type="ECO:0000256" key="6">
    <source>
        <dbReference type="SAM" id="MobiDB-lite"/>
    </source>
</evidence>
<keyword evidence="5" id="KW-0539">Nucleus</keyword>
<reference evidence="8" key="1">
    <citation type="journal article" date="2022" name="bioRxiv">
        <title>Genomics of Preaxostyla Flagellates Illuminates Evolutionary Transitions and the Path Towards Mitochondrial Loss.</title>
        <authorList>
            <person name="Novak L.V.F."/>
            <person name="Treitli S.C."/>
            <person name="Pyrih J."/>
            <person name="Halakuc P."/>
            <person name="Pipaliya S.V."/>
            <person name="Vacek V."/>
            <person name="Brzon O."/>
            <person name="Soukal P."/>
            <person name="Eme L."/>
            <person name="Dacks J.B."/>
            <person name="Karnkowska A."/>
            <person name="Elias M."/>
            <person name="Hampl V."/>
        </authorList>
    </citation>
    <scope>NUCLEOTIDE SEQUENCE</scope>
    <source>
        <strain evidence="8">RCP-MX</strain>
    </source>
</reference>
<sequence>MIRFDDLFKGSPAPVNKPTLPTKPAPVTVKAEPQLPMPLPASTAPFVRPDLQEEEEAPLPVPGQKHARPAPTPEEIQLREEEEEARLRRILQQVNEEEPAEAQEVDDREIRRLAMVLEKRFAKNQELRLKFAEDPQKFVESELELDEAIKKLLVLTEYPHLYPVLLETGALRTLLGLLVHDNVDLAVEVVALLNDLTDPDVVVAEPAAACIVPALEEAALPALIDVLKRFSDDDPDQAKGVHNVLNIVENLVEVRPSLVDLLGTRTGLLDFLVGRLRAKEAEVTPNRLYCSEILAIMVQGSEVNQRRVGVNPGIDLLLRIIARYRKRDVATEVEVELLENMFNVVCACLLIDENRSRFLQADGVDLMIILVSQHKYIRAPAFRCLSFALNQSPDNCTRFVERAGLKPLFAAFMQKIKLTSKRLRKGPRTEIEDDARDDHHLLADPVLSGLPRQRLMAKFRESGFEKIDRLIELHRAYATRIDQAAARLNEQARADDDDDETTAGADPDLLLSTRMEEGLATLQMADLTLGAIIQEGDPEMKERIRVQLRQYGMTTGDIKRVLEEFVELTADTISAEAQKRWVTTLIAAL</sequence>
<keyword evidence="4" id="KW-0175">Coiled coil</keyword>
<proteinExistence type="predicted"/>
<protein>
    <submittedName>
        <fullName evidence="8">ARM repeat superfamily protein</fullName>
    </submittedName>
</protein>
<gene>
    <name evidence="8" type="ORF">PAPYR_868</name>
</gene>
<dbReference type="SUPFAM" id="SSF48371">
    <property type="entry name" value="ARM repeat"/>
    <property type="match status" value="1"/>
</dbReference>
<keyword evidence="3" id="KW-0677">Repeat</keyword>
<dbReference type="SMART" id="SM01156">
    <property type="entry name" value="DUF1716"/>
    <property type="match status" value="1"/>
</dbReference>
<accession>A0ABQ8UY07</accession>
<organism evidence="8 9">
    <name type="scientific">Paratrimastix pyriformis</name>
    <dbReference type="NCBI Taxonomy" id="342808"/>
    <lineage>
        <taxon>Eukaryota</taxon>
        <taxon>Metamonada</taxon>
        <taxon>Preaxostyla</taxon>
        <taxon>Paratrimastigidae</taxon>
        <taxon>Paratrimastix</taxon>
    </lineage>
</organism>
<evidence type="ECO:0000313" key="9">
    <source>
        <dbReference type="Proteomes" id="UP001141327"/>
    </source>
</evidence>
<evidence type="ECO:0000256" key="3">
    <source>
        <dbReference type="ARBA" id="ARBA00022737"/>
    </source>
</evidence>
<dbReference type="Gene3D" id="1.25.10.10">
    <property type="entry name" value="Leucine-rich Repeat Variant"/>
    <property type="match status" value="1"/>
</dbReference>
<dbReference type="PANTHER" id="PTHR14978">
    <property type="entry name" value="BETA-CATENIN-LIKE PROTEIN 1 NUCLEAR ASSOCIATED PROTEIN"/>
    <property type="match status" value="1"/>
</dbReference>
<dbReference type="InterPro" id="IPR016024">
    <property type="entry name" value="ARM-type_fold"/>
</dbReference>
<evidence type="ECO:0000256" key="1">
    <source>
        <dbReference type="ARBA" id="ARBA00004123"/>
    </source>
</evidence>
<dbReference type="InterPro" id="IPR011989">
    <property type="entry name" value="ARM-like"/>
</dbReference>
<name>A0ABQ8UY07_9EUKA</name>
<evidence type="ECO:0000256" key="2">
    <source>
        <dbReference type="ARBA" id="ARBA00022553"/>
    </source>
</evidence>
<evidence type="ECO:0000313" key="8">
    <source>
        <dbReference type="EMBL" id="KAJ4462274.1"/>
    </source>
</evidence>
<keyword evidence="2" id="KW-0597">Phosphoprotein</keyword>
<dbReference type="Proteomes" id="UP001141327">
    <property type="component" value="Unassembled WGS sequence"/>
</dbReference>
<evidence type="ECO:0000256" key="5">
    <source>
        <dbReference type="ARBA" id="ARBA00023242"/>
    </source>
</evidence>
<dbReference type="InterPro" id="IPR013180">
    <property type="entry name" value="CTNNBL1_N"/>
</dbReference>
<evidence type="ECO:0000256" key="4">
    <source>
        <dbReference type="ARBA" id="ARBA00023054"/>
    </source>
</evidence>
<feature type="domain" description="Beta-catenin-like protein 1 N-terminal" evidence="7">
    <location>
        <begin position="80"/>
        <end position="190"/>
    </location>
</feature>
<keyword evidence="9" id="KW-1185">Reference proteome</keyword>
<comment type="caution">
    <text evidence="8">The sequence shown here is derived from an EMBL/GenBank/DDBJ whole genome shotgun (WGS) entry which is preliminary data.</text>
</comment>
<dbReference type="EMBL" id="JAPMOS010000003">
    <property type="protein sequence ID" value="KAJ4462274.1"/>
    <property type="molecule type" value="Genomic_DNA"/>
</dbReference>
<dbReference type="Pfam" id="PF08216">
    <property type="entry name" value="CTNNBL"/>
    <property type="match status" value="1"/>
</dbReference>
<dbReference type="InterPro" id="IPR039678">
    <property type="entry name" value="CTNNBL1"/>
</dbReference>
<dbReference type="PANTHER" id="PTHR14978:SF0">
    <property type="entry name" value="BETA-CATENIN-LIKE PROTEIN 1"/>
    <property type="match status" value="1"/>
</dbReference>
<comment type="subcellular location">
    <subcellularLocation>
        <location evidence="1">Nucleus</location>
    </subcellularLocation>
</comment>
<feature type="region of interest" description="Disordered" evidence="6">
    <location>
        <begin position="1"/>
        <end position="76"/>
    </location>
</feature>